<dbReference type="InterPro" id="IPR016098">
    <property type="entry name" value="CAP/MinC_C"/>
</dbReference>
<evidence type="ECO:0000256" key="6">
    <source>
        <dbReference type="HAMAP-Rule" id="MF_00267"/>
    </source>
</evidence>
<evidence type="ECO:0000256" key="5">
    <source>
        <dbReference type="ARBA" id="ARBA00025606"/>
    </source>
</evidence>
<dbReference type="SUPFAM" id="SSF63848">
    <property type="entry name" value="Cell-division inhibitor MinC, C-terminal domain"/>
    <property type="match status" value="1"/>
</dbReference>
<proteinExistence type="inferred from homology"/>
<dbReference type="Pfam" id="PF05209">
    <property type="entry name" value="MinC_N"/>
    <property type="match status" value="1"/>
</dbReference>
<sequence length="255" mass="26989">MNAVNTSLESACDLRFGQVGMACVRVRQADAAAICEELERRVQAAPQLFLRTAVVLDLSHLSDLPDDGMVDAMLEAVRTAGMLPVGLAYGTKETEALAERMHLPLIAKFRSAYERADGSVTAAAPAPTAASAAAAPAPQPAAADTLGLRSQYHDGQVRSGQQIYARERDLVVNGVVANAAEVIADGSIHVYGTLRGRALAGAQGDEDARIFCSDFRAELVSIAGQYRVFEQLPADIAGKAVQCRLDGDKLLIEPL</sequence>
<dbReference type="Pfam" id="PF03775">
    <property type="entry name" value="MinC_C"/>
    <property type="match status" value="1"/>
</dbReference>
<dbReference type="EMBL" id="JAAZQD010000001">
    <property type="protein sequence ID" value="NKZ37892.1"/>
    <property type="molecule type" value="Genomic_DNA"/>
</dbReference>
<keyword evidence="2 6" id="KW-0132">Cell division</keyword>
<accession>A0A846ZJB3</accession>
<dbReference type="AlphaFoldDB" id="A0A846ZJB3"/>
<dbReference type="PANTHER" id="PTHR34108:SF1">
    <property type="entry name" value="SEPTUM SITE-DETERMINING PROTEIN MINC"/>
    <property type="match status" value="1"/>
</dbReference>
<protein>
    <recommendedName>
        <fullName evidence="6">Probable septum site-determining protein MinC</fullName>
    </recommendedName>
</protein>
<comment type="similarity">
    <text evidence="1 6">Belongs to the MinC family.</text>
</comment>
<dbReference type="InterPro" id="IPR005526">
    <property type="entry name" value="Septum_form_inhib_MinC_C"/>
</dbReference>
<comment type="subunit">
    <text evidence="6">Interacts with MinD and FtsZ.</text>
</comment>
<dbReference type="InterPro" id="IPR036145">
    <property type="entry name" value="MinC_C_sf"/>
</dbReference>
<dbReference type="GO" id="GO:0000917">
    <property type="term" value="P:division septum assembly"/>
    <property type="evidence" value="ECO:0007669"/>
    <property type="project" value="UniProtKB-KW"/>
</dbReference>
<keyword evidence="10" id="KW-1185">Reference proteome</keyword>
<feature type="domain" description="Septum formation inhibitor MinC C-terminal" evidence="7">
    <location>
        <begin position="154"/>
        <end position="253"/>
    </location>
</feature>
<dbReference type="HAMAP" id="MF_00267">
    <property type="entry name" value="MinC"/>
    <property type="match status" value="1"/>
</dbReference>
<evidence type="ECO:0000313" key="9">
    <source>
        <dbReference type="EMBL" id="NKZ37892.1"/>
    </source>
</evidence>
<dbReference type="InterPro" id="IPR007874">
    <property type="entry name" value="MinC_N"/>
</dbReference>
<comment type="function">
    <text evidence="5 6">Cell division inhibitor that blocks the formation of polar Z ring septums. Rapidly oscillates between the poles of the cell to destabilize FtsZ filaments that have formed before they mature into polar Z rings. Prevents FtsZ polymerization.</text>
</comment>
<evidence type="ECO:0000313" key="10">
    <source>
        <dbReference type="Proteomes" id="UP000541636"/>
    </source>
</evidence>
<feature type="domain" description="Septum formation inhibitor MinC N-terminal" evidence="8">
    <location>
        <begin position="15"/>
        <end position="84"/>
    </location>
</feature>
<evidence type="ECO:0000256" key="4">
    <source>
        <dbReference type="ARBA" id="ARBA00023306"/>
    </source>
</evidence>
<keyword evidence="4 6" id="KW-0131">Cell cycle</keyword>
<organism evidence="9 10">
    <name type="scientific">Oleiagrimonas citrea</name>
    <dbReference type="NCBI Taxonomy" id="1665687"/>
    <lineage>
        <taxon>Bacteria</taxon>
        <taxon>Pseudomonadati</taxon>
        <taxon>Pseudomonadota</taxon>
        <taxon>Gammaproteobacteria</taxon>
        <taxon>Lysobacterales</taxon>
        <taxon>Rhodanobacteraceae</taxon>
        <taxon>Oleiagrimonas</taxon>
    </lineage>
</organism>
<dbReference type="Proteomes" id="UP000541636">
    <property type="component" value="Unassembled WGS sequence"/>
</dbReference>
<dbReference type="Gene3D" id="3.30.70.260">
    <property type="match status" value="1"/>
</dbReference>
<dbReference type="RefSeq" id="WP_168608368.1">
    <property type="nucleotide sequence ID" value="NZ_JAAZQD010000001.1"/>
</dbReference>
<dbReference type="GO" id="GO:0051302">
    <property type="term" value="P:regulation of cell division"/>
    <property type="evidence" value="ECO:0007669"/>
    <property type="project" value="InterPro"/>
</dbReference>
<reference evidence="9 10" key="1">
    <citation type="journal article" date="2017" name="Int. J. Syst. Evol. Microbiol.">
        <title>Oleiagrimonas citrea sp. nov., a marine bacterium isolated from tidal flat sediment and emended description of the genus Oleiagrimonas Fang et al. 2015 and Oleiagrimonas soli.</title>
        <authorList>
            <person name="Yang S.H."/>
            <person name="Seo H.S."/>
            <person name="Seong C.N."/>
            <person name="Kwon K.K."/>
        </authorList>
    </citation>
    <scope>NUCLEOTIDE SEQUENCE [LARGE SCALE GENOMIC DNA]</scope>
    <source>
        <strain evidence="9 10">MEBiC09124</strain>
    </source>
</reference>
<dbReference type="NCBIfam" id="TIGR01222">
    <property type="entry name" value="minC"/>
    <property type="match status" value="1"/>
</dbReference>
<evidence type="ECO:0000256" key="3">
    <source>
        <dbReference type="ARBA" id="ARBA00023210"/>
    </source>
</evidence>
<gene>
    <name evidence="6 9" type="primary">minC</name>
    <name evidence="9" type="ORF">HF690_02865</name>
</gene>
<dbReference type="GO" id="GO:0000902">
    <property type="term" value="P:cell morphogenesis"/>
    <property type="evidence" value="ECO:0007669"/>
    <property type="project" value="InterPro"/>
</dbReference>
<dbReference type="PANTHER" id="PTHR34108">
    <property type="entry name" value="SEPTUM SITE-DETERMINING PROTEIN MINC"/>
    <property type="match status" value="1"/>
</dbReference>
<keyword evidence="3 6" id="KW-0717">Septation</keyword>
<dbReference type="GO" id="GO:1901891">
    <property type="term" value="P:regulation of cell septum assembly"/>
    <property type="evidence" value="ECO:0007669"/>
    <property type="project" value="InterPro"/>
</dbReference>
<evidence type="ECO:0000256" key="1">
    <source>
        <dbReference type="ARBA" id="ARBA00006291"/>
    </source>
</evidence>
<dbReference type="Gene3D" id="2.160.20.70">
    <property type="match status" value="1"/>
</dbReference>
<evidence type="ECO:0000259" key="8">
    <source>
        <dbReference type="Pfam" id="PF05209"/>
    </source>
</evidence>
<comment type="caution">
    <text evidence="9">The sequence shown here is derived from an EMBL/GenBank/DDBJ whole genome shotgun (WGS) entry which is preliminary data.</text>
</comment>
<name>A0A846ZJB3_9GAMM</name>
<dbReference type="InterPro" id="IPR013033">
    <property type="entry name" value="MinC"/>
</dbReference>
<evidence type="ECO:0000259" key="7">
    <source>
        <dbReference type="Pfam" id="PF03775"/>
    </source>
</evidence>
<evidence type="ECO:0000256" key="2">
    <source>
        <dbReference type="ARBA" id="ARBA00022618"/>
    </source>
</evidence>